<reference evidence="1 2" key="1">
    <citation type="submission" date="2023-08" db="EMBL/GenBank/DDBJ databases">
        <title>Microbacterium sp. nov., isolated from a waste landfill.</title>
        <authorList>
            <person name="Wen W."/>
        </authorList>
    </citation>
    <scope>NUCLEOTIDE SEQUENCE [LARGE SCALE GENOMIC DNA]</scope>
    <source>
        <strain evidence="1 2">ASV81</strain>
    </source>
</reference>
<gene>
    <name evidence="1" type="ORF">RBR11_04805</name>
</gene>
<evidence type="ECO:0000313" key="2">
    <source>
        <dbReference type="Proteomes" id="UP001230289"/>
    </source>
</evidence>
<dbReference type="Proteomes" id="UP001230289">
    <property type="component" value="Unassembled WGS sequence"/>
</dbReference>
<evidence type="ECO:0000313" key="1">
    <source>
        <dbReference type="EMBL" id="MDQ4213228.1"/>
    </source>
</evidence>
<proteinExistence type="predicted"/>
<keyword evidence="2" id="KW-1185">Reference proteome</keyword>
<organism evidence="1 2">
    <name type="scientific">Microbacterium capsulatum</name>
    <dbReference type="NCBI Taxonomy" id="3041921"/>
    <lineage>
        <taxon>Bacteria</taxon>
        <taxon>Bacillati</taxon>
        <taxon>Actinomycetota</taxon>
        <taxon>Actinomycetes</taxon>
        <taxon>Micrococcales</taxon>
        <taxon>Microbacteriaceae</taxon>
        <taxon>Microbacterium</taxon>
    </lineage>
</organism>
<accession>A0ABU0XF25</accession>
<sequence>MDRRSPAASSLNDPVISKGREIPPHLAHIAESANLGFAQAV</sequence>
<comment type="caution">
    <text evidence="1">The sequence shown here is derived from an EMBL/GenBank/DDBJ whole genome shotgun (WGS) entry which is preliminary data.</text>
</comment>
<name>A0ABU0XF25_9MICO</name>
<dbReference type="EMBL" id="JAVFCB010000002">
    <property type="protein sequence ID" value="MDQ4213228.1"/>
    <property type="molecule type" value="Genomic_DNA"/>
</dbReference>
<protein>
    <submittedName>
        <fullName evidence="1">Uncharacterized protein</fullName>
    </submittedName>
</protein>
<dbReference type="RefSeq" id="WP_308488161.1">
    <property type="nucleotide sequence ID" value="NZ_JAVFCB010000002.1"/>
</dbReference>